<dbReference type="EC" id="2.4.1.25" evidence="3 10"/>
<reference evidence="12 13" key="1">
    <citation type="submission" date="2020-08" db="EMBL/GenBank/DDBJ databases">
        <authorList>
            <person name="Liu C."/>
            <person name="Sun Q."/>
        </authorList>
    </citation>
    <scope>NUCLEOTIDE SEQUENCE [LARGE SCALE GENOMIC DNA]</scope>
    <source>
        <strain evidence="12 13">NSJ-59</strain>
    </source>
</reference>
<dbReference type="InterPro" id="IPR013780">
    <property type="entry name" value="Glyco_hydro_b"/>
</dbReference>
<gene>
    <name evidence="12" type="primary">malQ</name>
    <name evidence="12" type="ORF">H8J70_09970</name>
</gene>
<dbReference type="Gene3D" id="2.60.40.10">
    <property type="entry name" value="Immunoglobulins"/>
    <property type="match status" value="1"/>
</dbReference>
<dbReference type="NCBIfam" id="TIGR00217">
    <property type="entry name" value="malQ"/>
    <property type="match status" value="1"/>
</dbReference>
<evidence type="ECO:0000256" key="6">
    <source>
        <dbReference type="ARBA" id="ARBA00022679"/>
    </source>
</evidence>
<sequence>MELRLYHDSHSSRWRSRFGAIPTGTRLTLRLGIGGRPATECTAKVRLWKSNDGETLLPMEAKDGYFTVTWTVPETGCLLWYYFIVTTDEKVRYYGNNQDHLGGVGAEYDTVPPAYQITVYDKNSHTPDWFKHAIVYQIFPDRFCRGHKHGENLRGKSGAVIHSDWNDVPYYCKNTETGDVVQYDFFGGDLEGIRQKLDYLADLGVTALYLNPVFESCSNHRYGTADYHKIDPFLGTNDEFSALCEAAKKRGIRIILDGVFSHTGADSIYFNRFGHYPSLGAYQSKESPYYSWYRFTDYPDEYEAWWGVKDLPDVDETNPSYMNFIINGENSVLRHWLRAGISGWRLDVIDELPVPFLRNFYKTLKEENPDAVLIGEVWEDASNKISYSEQREYLCGHDIDSAMNYVLRAMVVDFVLGRKDGTRLGQEIWQLMENYPMENAYAMLNLISSHDIERILTVMSGEKGMVRGESIAKGRVKLLSAWQFTMPGAPCIYYGDEAGQVGGKDPDNRRTYPWGHEDKSLLRWTKRLTALRRHNDALQTGRFIPLYSKGDLYVYCRVIEGGRDVFGKPAKDGLFVIALNRSTTALHTISFFTNGLLYGDLTNALIPNMEPIHTQNSRLELTLPPLGVAILQAKESGPKRAGILLHPTSLPGNGPGNGVLGDYAYRFVDFLKAAGQTLWQILPLTPPLLGDSPYLSRSAFAGNEKLISLDFLNRAGWLSDERYSQYQAEAAQAKTWDDEWKCRSAALWDMSHDKNMTIPWAPFNQFCHDNAYWLDDYALFCAVSDFYGGRDWSQWPDDIRMRRKEAIEYYQKTLSGTISHVKFLQYIVYRQWQDVRAYAHRNGVSILGDIPMFVAHNSADCWAHQELFALDEKGQPTSVAGVPPDYFSADGQLWGNPLYDYDRMAKDHYDWWVQRFRYTFRLVDEVRLDHFRGLEAFWSVPATAKTARAGKWVKAPGAEILKEVRHRLGNVRIVAEDLGIITDEVCDLRTHFHLPGMRVLQFHLMEGADGLTSFDTEPNCLAYTGTHDNNTTRGWYENDLDDDQRHRLCRMLHMDDDTSGTEITGALIEYLYSRRAETVIVPLQDALALPAGDRMNIPGTATGNWRWQLKDGQLRLDTARWLSQLCRIYNR</sequence>
<dbReference type="Gene3D" id="3.20.20.80">
    <property type="entry name" value="Glycosidases"/>
    <property type="match status" value="2"/>
</dbReference>
<keyword evidence="7 10" id="KW-0119">Carbohydrate metabolism</keyword>
<evidence type="ECO:0000256" key="8">
    <source>
        <dbReference type="ARBA" id="ARBA00031423"/>
    </source>
</evidence>
<evidence type="ECO:0000256" key="3">
    <source>
        <dbReference type="ARBA" id="ARBA00012560"/>
    </source>
</evidence>
<evidence type="ECO:0000256" key="5">
    <source>
        <dbReference type="ARBA" id="ARBA00022676"/>
    </source>
</evidence>
<dbReference type="PANTHER" id="PTHR32438:SF5">
    <property type="entry name" value="4-ALPHA-GLUCANOTRANSFERASE DPE1, CHLOROPLASTIC_AMYLOPLASTIC"/>
    <property type="match status" value="1"/>
</dbReference>
<keyword evidence="13" id="KW-1185">Reference proteome</keyword>
<dbReference type="Gene3D" id="3.90.400.10">
    <property type="entry name" value="Oligo-1,6-glucosidase, Domain 2"/>
    <property type="match status" value="1"/>
</dbReference>
<comment type="catalytic activity">
    <reaction evidence="1 10">
        <text>Transfers a segment of a (1-&gt;4)-alpha-D-glucan to a new position in an acceptor, which may be glucose or a (1-&gt;4)-alpha-D-glucan.</text>
        <dbReference type="EC" id="2.4.1.25"/>
    </reaction>
</comment>
<dbReference type="InterPro" id="IPR003385">
    <property type="entry name" value="Glyco_hydro_77"/>
</dbReference>
<evidence type="ECO:0000256" key="7">
    <source>
        <dbReference type="ARBA" id="ARBA00023277"/>
    </source>
</evidence>
<evidence type="ECO:0000259" key="11">
    <source>
        <dbReference type="SMART" id="SM00642"/>
    </source>
</evidence>
<dbReference type="RefSeq" id="WP_186504058.1">
    <property type="nucleotide sequence ID" value="NZ_JACOGK010000031.1"/>
</dbReference>
<dbReference type="SMART" id="SM00642">
    <property type="entry name" value="Aamy"/>
    <property type="match status" value="1"/>
</dbReference>
<evidence type="ECO:0000313" key="12">
    <source>
        <dbReference type="EMBL" id="MBC3537578.1"/>
    </source>
</evidence>
<dbReference type="InterPro" id="IPR004185">
    <property type="entry name" value="Glyco_hydro_13_lg-like_dom"/>
</dbReference>
<comment type="similarity">
    <text evidence="2 10">Belongs to the disproportionating enzyme family.</text>
</comment>
<keyword evidence="6 10" id="KW-0808">Transferase</keyword>
<organism evidence="12 13">
    <name type="scientific">Megasphaera hominis</name>
    <dbReference type="NCBI Taxonomy" id="159836"/>
    <lineage>
        <taxon>Bacteria</taxon>
        <taxon>Bacillati</taxon>
        <taxon>Bacillota</taxon>
        <taxon>Negativicutes</taxon>
        <taxon>Veillonellales</taxon>
        <taxon>Veillonellaceae</taxon>
        <taxon>Megasphaera</taxon>
    </lineage>
</organism>
<evidence type="ECO:0000256" key="10">
    <source>
        <dbReference type="RuleBase" id="RU361207"/>
    </source>
</evidence>
<keyword evidence="5 10" id="KW-0328">Glycosyltransferase</keyword>
<dbReference type="InterPro" id="IPR013783">
    <property type="entry name" value="Ig-like_fold"/>
</dbReference>
<dbReference type="InterPro" id="IPR006047">
    <property type="entry name" value="GH13_cat_dom"/>
</dbReference>
<comment type="caution">
    <text evidence="12">The sequence shown here is derived from an EMBL/GenBank/DDBJ whole genome shotgun (WGS) entry which is preliminary data.</text>
</comment>
<protein>
    <recommendedName>
        <fullName evidence="4 10">4-alpha-glucanotransferase</fullName>
        <ecNumber evidence="3 10">2.4.1.25</ecNumber>
    </recommendedName>
    <alternativeName>
        <fullName evidence="8 10">Amylomaltase</fullName>
    </alternativeName>
    <alternativeName>
        <fullName evidence="9 10">Disproportionating enzyme</fullName>
    </alternativeName>
</protein>
<feature type="domain" description="Glycosyl hydrolase family 13 catalytic" evidence="11">
    <location>
        <begin position="137"/>
        <end position="532"/>
    </location>
</feature>
<dbReference type="GO" id="GO:0004134">
    <property type="term" value="F:4-alpha-glucanotransferase activity"/>
    <property type="evidence" value="ECO:0007669"/>
    <property type="project" value="UniProtKB-EC"/>
</dbReference>
<evidence type="ECO:0000256" key="9">
    <source>
        <dbReference type="ARBA" id="ARBA00031501"/>
    </source>
</evidence>
<dbReference type="SUPFAM" id="SSF81296">
    <property type="entry name" value="E set domains"/>
    <property type="match status" value="1"/>
</dbReference>
<evidence type="ECO:0000256" key="4">
    <source>
        <dbReference type="ARBA" id="ARBA00020295"/>
    </source>
</evidence>
<dbReference type="SUPFAM" id="SSF51445">
    <property type="entry name" value="(Trans)glycosidases"/>
    <property type="match status" value="2"/>
</dbReference>
<dbReference type="CDD" id="cd02857">
    <property type="entry name" value="E_set_CDase_PDE_N"/>
    <property type="match status" value="1"/>
</dbReference>
<accession>A0ABR6VKG2</accession>
<dbReference type="EMBL" id="JACOGK010000031">
    <property type="protein sequence ID" value="MBC3537578.1"/>
    <property type="molecule type" value="Genomic_DNA"/>
</dbReference>
<evidence type="ECO:0000313" key="13">
    <source>
        <dbReference type="Proteomes" id="UP000606870"/>
    </source>
</evidence>
<dbReference type="Proteomes" id="UP000606870">
    <property type="component" value="Unassembled WGS sequence"/>
</dbReference>
<dbReference type="CDD" id="cd11338">
    <property type="entry name" value="AmyAc_CMD"/>
    <property type="match status" value="1"/>
</dbReference>
<dbReference type="InterPro" id="IPR017853">
    <property type="entry name" value="GH"/>
</dbReference>
<name>A0ABR6VKG2_9FIRM</name>
<dbReference type="NCBIfam" id="NF011080">
    <property type="entry name" value="PRK14508.1-3"/>
    <property type="match status" value="1"/>
</dbReference>
<evidence type="ECO:0000256" key="1">
    <source>
        <dbReference type="ARBA" id="ARBA00000439"/>
    </source>
</evidence>
<dbReference type="Pfam" id="PF00128">
    <property type="entry name" value="Alpha-amylase"/>
    <property type="match status" value="1"/>
</dbReference>
<dbReference type="PANTHER" id="PTHR32438">
    <property type="entry name" value="4-ALPHA-GLUCANOTRANSFERASE DPE1, CHLOROPLASTIC/AMYLOPLASTIC"/>
    <property type="match status" value="1"/>
</dbReference>
<proteinExistence type="inferred from homology"/>
<dbReference type="InterPro" id="IPR045857">
    <property type="entry name" value="O16G_dom_2"/>
</dbReference>
<evidence type="ECO:0000256" key="2">
    <source>
        <dbReference type="ARBA" id="ARBA00005684"/>
    </source>
</evidence>
<dbReference type="Pfam" id="PF02446">
    <property type="entry name" value="Glyco_hydro_77"/>
    <property type="match status" value="1"/>
</dbReference>
<dbReference type="InterPro" id="IPR014756">
    <property type="entry name" value="Ig_E-set"/>
</dbReference>
<dbReference type="Gene3D" id="2.60.40.1180">
    <property type="entry name" value="Golgi alpha-mannosidase II"/>
    <property type="match status" value="1"/>
</dbReference>